<dbReference type="Proteomes" id="UP001458880">
    <property type="component" value="Unassembled WGS sequence"/>
</dbReference>
<accession>A0AAW1JLP5</accession>
<comment type="caution">
    <text evidence="1">The sequence shown here is derived from an EMBL/GenBank/DDBJ whole genome shotgun (WGS) entry which is preliminary data.</text>
</comment>
<evidence type="ECO:0000313" key="1">
    <source>
        <dbReference type="EMBL" id="KAK9704549.1"/>
    </source>
</evidence>
<protein>
    <submittedName>
        <fullName evidence="1">Uncharacterized protein</fullName>
    </submittedName>
</protein>
<evidence type="ECO:0000313" key="2">
    <source>
        <dbReference type="Proteomes" id="UP001458880"/>
    </source>
</evidence>
<keyword evidence="2" id="KW-1185">Reference proteome</keyword>
<gene>
    <name evidence="1" type="ORF">QE152_g27785</name>
</gene>
<name>A0AAW1JLP5_POPJA</name>
<proteinExistence type="predicted"/>
<dbReference type="AlphaFoldDB" id="A0AAW1JLP5"/>
<dbReference type="EMBL" id="JASPKY010000347">
    <property type="protein sequence ID" value="KAK9704549.1"/>
    <property type="molecule type" value="Genomic_DNA"/>
</dbReference>
<organism evidence="1 2">
    <name type="scientific">Popillia japonica</name>
    <name type="common">Japanese beetle</name>
    <dbReference type="NCBI Taxonomy" id="7064"/>
    <lineage>
        <taxon>Eukaryota</taxon>
        <taxon>Metazoa</taxon>
        <taxon>Ecdysozoa</taxon>
        <taxon>Arthropoda</taxon>
        <taxon>Hexapoda</taxon>
        <taxon>Insecta</taxon>
        <taxon>Pterygota</taxon>
        <taxon>Neoptera</taxon>
        <taxon>Endopterygota</taxon>
        <taxon>Coleoptera</taxon>
        <taxon>Polyphaga</taxon>
        <taxon>Scarabaeiformia</taxon>
        <taxon>Scarabaeidae</taxon>
        <taxon>Rutelinae</taxon>
        <taxon>Popillia</taxon>
    </lineage>
</organism>
<reference evidence="1 2" key="1">
    <citation type="journal article" date="2024" name="BMC Genomics">
        <title>De novo assembly and annotation of Popillia japonica's genome with initial clues to its potential as an invasive pest.</title>
        <authorList>
            <person name="Cucini C."/>
            <person name="Boschi S."/>
            <person name="Funari R."/>
            <person name="Cardaioli E."/>
            <person name="Iannotti N."/>
            <person name="Marturano G."/>
            <person name="Paoli F."/>
            <person name="Bruttini M."/>
            <person name="Carapelli A."/>
            <person name="Frati F."/>
            <person name="Nardi F."/>
        </authorList>
    </citation>
    <scope>NUCLEOTIDE SEQUENCE [LARGE SCALE GENOMIC DNA]</scope>
    <source>
        <strain evidence="1">DMR45628</strain>
    </source>
</reference>
<sequence>MLPENITTWRRGSFEPHVVKMSKTIGNLREFSVKDSDWFKMSKTIGNLREFSVKDSDWSIFKARLEQYFIANEITEAEIKRALLLNSCDEEAYRLIY</sequence>